<feature type="region of interest" description="Disordered" evidence="1">
    <location>
        <begin position="1"/>
        <end position="117"/>
    </location>
</feature>
<feature type="region of interest" description="Disordered" evidence="1">
    <location>
        <begin position="129"/>
        <end position="168"/>
    </location>
</feature>
<feature type="region of interest" description="Disordered" evidence="1">
    <location>
        <begin position="943"/>
        <end position="966"/>
    </location>
</feature>
<feature type="compositionally biased region" description="Basic and acidic residues" evidence="1">
    <location>
        <begin position="36"/>
        <end position="58"/>
    </location>
</feature>
<feature type="region of interest" description="Disordered" evidence="1">
    <location>
        <begin position="340"/>
        <end position="387"/>
    </location>
</feature>
<evidence type="ECO:0000313" key="3">
    <source>
        <dbReference type="Proteomes" id="UP000785679"/>
    </source>
</evidence>
<feature type="compositionally biased region" description="Polar residues" evidence="1">
    <location>
        <begin position="185"/>
        <end position="201"/>
    </location>
</feature>
<feature type="compositionally biased region" description="Basic and acidic residues" evidence="1">
    <location>
        <begin position="7"/>
        <end position="25"/>
    </location>
</feature>
<name>A0A8J8T9V3_HALGN</name>
<feature type="compositionally biased region" description="Polar residues" evidence="1">
    <location>
        <begin position="237"/>
        <end position="247"/>
    </location>
</feature>
<keyword evidence="3" id="KW-1185">Reference proteome</keyword>
<feature type="region of interest" description="Disordered" evidence="1">
    <location>
        <begin position="1181"/>
        <end position="1210"/>
    </location>
</feature>
<evidence type="ECO:0000256" key="1">
    <source>
        <dbReference type="SAM" id="MobiDB-lite"/>
    </source>
</evidence>
<feature type="compositionally biased region" description="Polar residues" evidence="1">
    <location>
        <begin position="67"/>
        <end position="80"/>
    </location>
</feature>
<feature type="region of interest" description="Disordered" evidence="1">
    <location>
        <begin position="614"/>
        <end position="659"/>
    </location>
</feature>
<dbReference type="EMBL" id="RRYP01000164">
    <property type="protein sequence ID" value="TNV87887.1"/>
    <property type="molecule type" value="Genomic_DNA"/>
</dbReference>
<accession>A0A8J8T9V3</accession>
<feature type="compositionally biased region" description="Polar residues" evidence="1">
    <location>
        <begin position="1574"/>
        <end position="1584"/>
    </location>
</feature>
<feature type="compositionally biased region" description="Basic and acidic residues" evidence="1">
    <location>
        <begin position="136"/>
        <end position="147"/>
    </location>
</feature>
<reference evidence="2" key="1">
    <citation type="submission" date="2019-06" db="EMBL/GenBank/DDBJ databases">
        <authorList>
            <person name="Zheng W."/>
        </authorList>
    </citation>
    <scope>NUCLEOTIDE SEQUENCE</scope>
    <source>
        <strain evidence="2">QDHG01</strain>
    </source>
</reference>
<feature type="region of interest" description="Disordered" evidence="1">
    <location>
        <begin position="1344"/>
        <end position="1373"/>
    </location>
</feature>
<evidence type="ECO:0000313" key="2">
    <source>
        <dbReference type="EMBL" id="TNV87887.1"/>
    </source>
</evidence>
<organism evidence="2 3">
    <name type="scientific">Halteria grandinella</name>
    <dbReference type="NCBI Taxonomy" id="5974"/>
    <lineage>
        <taxon>Eukaryota</taxon>
        <taxon>Sar</taxon>
        <taxon>Alveolata</taxon>
        <taxon>Ciliophora</taxon>
        <taxon>Intramacronucleata</taxon>
        <taxon>Spirotrichea</taxon>
        <taxon>Stichotrichia</taxon>
        <taxon>Sporadotrichida</taxon>
        <taxon>Halteriidae</taxon>
        <taxon>Halteria</taxon>
    </lineage>
</organism>
<dbReference type="Proteomes" id="UP000785679">
    <property type="component" value="Unassembled WGS sequence"/>
</dbReference>
<feature type="region of interest" description="Disordered" evidence="1">
    <location>
        <begin position="1574"/>
        <end position="1637"/>
    </location>
</feature>
<comment type="caution">
    <text evidence="2">The sequence shown here is derived from an EMBL/GenBank/DDBJ whole genome shotgun (WGS) entry which is preliminary data.</text>
</comment>
<feature type="region of interest" description="Disordered" evidence="1">
    <location>
        <begin position="1142"/>
        <end position="1163"/>
    </location>
</feature>
<sequence length="1786" mass="199758">MMRHEKRYVEKSKKDRTSQIDDNTKRSKQAYNLEFDDYRKGKGSSRRAEAIVEPPRRGDFKKKKARNAQQDSESELSPQRNQRRDYQQPRIVPEVEQQSESDFARMRDPKITTPKIRKYQEEVIPMRNSVNISSKRAPEVNSRRVPDVHNVSQRGAQYPRGAPQIEEEEEEYYYYEEDVEDVLPQKSSSRINMSKNYNNSMLGRPKDDLSMHSRRSRKQDFSDEDPPNQSRRGKSAGATSRSVNEDTYLQRHLANRYNKEESVTDEERDGGSSTRRSNRSAGSNYRVSKKRQSRSRKDEEDLPQQSFVELAYDKTAAAVTTVKDLFVTGLSKIKGLINTAREKSRTSRTSRGRSRGGRGESLSDDSSLDRYRTPMGRSKSRAQSRGFSKVVPLNTEEYQNYDMDRRHVNFNVNRVVAMQPAPLSDSEDNYAMARNTQQLNTSAKKKTIQIQADPPVPIKSALRNNFNPLDKMSTKSVGIGSHNINEDNSSQAQAFSSNQDIQLQQVPQLNLQTSINSGPAIINVPEQRAATQAIDPKKKAKQVKQILLLKNYQSSEEKGGALGLAFSKRDEAVEDQLSQSSRASSMQRDNNQIGIAQTQRVNQDSHTELINQLAQVAQQQQRPQSAHPSQVRPQIPQAKNDRSKSPALPQNTRSIQRRGSAISQEQFEMIMVNSEQEDTWKRTEPVKVPQQQPVVSNELRESVKKNDINKFYQDLVDKDEQKSQSLLKEEWPENKPVINQTKVEPFKPPTTNDLVVEDLYDSNLSNLYDKIMKGHNTDFMKNSPLTSQVRQSIKEEQKIPLQTSILKQIGLQSEPEASFVTEFNPPTQQLGKDRSKLDYSFQSGISDLRRALEEEELLDNVSDCSFVEGKPKVIEASNILDRGALMASQMQNSLHQSLAGNTSHNGQIRNFSVGARPMANLFVNHNNSMHFNKGALGTSFASQGNKYESENEEGPNAGGPSPAGLKLMNQSKLKMHSRQGSTNLMSGIPNDQKKFQLPLSVNNGSLSGKPSQQNPLRSSQSHLGTGLQGTGEKAATGSGGGATVLHGGHSDNTSNSAAVVVMSQASANPVRKLSLNEPHNEELPLNQPRNPQQQQLMIELFKEDSEIEIQQSPLKMNRQSSHQPQPIIDETQTDLETGFNAKHPRKQSISENKQQEPEDSNAFQGLTSRTEHQLQIITENNSISQLSESEVGQTTKQQNETVSENQTLNTDNLKKNIMKKLIEIMDDEDDLPPKQVTAANQILSDGSEKLQRGQPAKVISHVGTPIIHRSIDKPETPQYDPCAVSANKHHHKSQSSSKPSARRNTRYGEPEESLIQFDLTVDHKEGDDDDEISLIVVKKGEKSSRVKRELSKSKPVETGALRGSDSDQNLANVPNNQRKSLKLQIQEQIQSIIVSETSSSQSFPAKPQKQVTIDKSEIQVEMLPLVTLKSAYLGTTLTGSTSSEIFPETMHSEVISNTLRKALDKKFKLSKTLNMHQSQQNVGTSELPPIIQVTQMQPISTQRTEERTVSDNDLDIVQEEDSQSQSLSQIQIATNYLPAQNEEVKEPSGVKTQVFQYVAPPIIRDVSPAQTSNFWNPTAPSPTRTLPLKIPTSEGEEDPMLSSTRNGNAQLRDLFYPGADSGRRGSSLDKQQEDATPLQLGRITTTANSNAHNRSTATPLFSYQTSSDEEGSGTRAKVRPQKIMRLLNKYGGGNTSAIVGIPNAPTSATRKSEKLQPLPIEEIPPQSTTSKYQKKDTSFSKGNLSTHTDKSERLKENLKAFAKNKLISSAKKGETAVEQLQKELSK</sequence>
<feature type="compositionally biased region" description="Polar residues" evidence="1">
    <location>
        <begin position="271"/>
        <end position="286"/>
    </location>
</feature>
<proteinExistence type="predicted"/>
<feature type="compositionally biased region" description="Low complexity" evidence="1">
    <location>
        <begin position="614"/>
        <end position="630"/>
    </location>
</feature>
<feature type="compositionally biased region" description="Basic residues" evidence="1">
    <location>
        <begin position="346"/>
        <end position="356"/>
    </location>
</feature>
<feature type="region of interest" description="Disordered" evidence="1">
    <location>
        <begin position="180"/>
        <end position="302"/>
    </location>
</feature>
<feature type="compositionally biased region" description="Polar residues" evidence="1">
    <location>
        <begin position="999"/>
        <end position="1023"/>
    </location>
</feature>
<feature type="compositionally biased region" description="Basic and acidic residues" evidence="1">
    <location>
        <begin position="1621"/>
        <end position="1633"/>
    </location>
</feature>
<feature type="region of interest" description="Disordered" evidence="1">
    <location>
        <begin position="1269"/>
        <end position="1322"/>
    </location>
</feature>
<feature type="compositionally biased region" description="Polar residues" evidence="1">
    <location>
        <begin position="972"/>
        <end position="985"/>
    </location>
</feature>
<feature type="compositionally biased region" description="Basic and acidic residues" evidence="1">
    <location>
        <begin position="1344"/>
        <end position="1355"/>
    </location>
</feature>
<feature type="region of interest" description="Disordered" evidence="1">
    <location>
        <begin position="1701"/>
        <end position="1755"/>
    </location>
</feature>
<feature type="region of interest" description="Disordered" evidence="1">
    <location>
        <begin position="998"/>
        <end position="1051"/>
    </location>
</feature>
<gene>
    <name evidence="2" type="ORF">FGO68_gene15863</name>
</gene>
<protein>
    <submittedName>
        <fullName evidence="2">Uncharacterized protein</fullName>
    </submittedName>
</protein>
<feature type="region of interest" description="Disordered" evidence="1">
    <location>
        <begin position="972"/>
        <end position="991"/>
    </location>
</feature>